<reference evidence="2" key="1">
    <citation type="submission" date="2014-12" db="EMBL/GenBank/DDBJ databases">
        <title>Insight into the proteome of Arion vulgaris.</title>
        <authorList>
            <person name="Aradska J."/>
            <person name="Bulat T."/>
            <person name="Smidak R."/>
            <person name="Sarate P."/>
            <person name="Gangsoo J."/>
            <person name="Sialana F."/>
            <person name="Bilban M."/>
            <person name="Lubec G."/>
        </authorList>
    </citation>
    <scope>NUCLEOTIDE SEQUENCE</scope>
    <source>
        <tissue evidence="2">Skin</tissue>
    </source>
</reference>
<dbReference type="EMBL" id="HACG01053386">
    <property type="protein sequence ID" value="CEL00257.1"/>
    <property type="molecule type" value="Transcribed_RNA"/>
</dbReference>
<organism evidence="2">
    <name type="scientific">Arion vulgaris</name>
    <dbReference type="NCBI Taxonomy" id="1028688"/>
    <lineage>
        <taxon>Eukaryota</taxon>
        <taxon>Metazoa</taxon>
        <taxon>Spiralia</taxon>
        <taxon>Lophotrochozoa</taxon>
        <taxon>Mollusca</taxon>
        <taxon>Gastropoda</taxon>
        <taxon>Heterobranchia</taxon>
        <taxon>Euthyneura</taxon>
        <taxon>Panpulmonata</taxon>
        <taxon>Eupulmonata</taxon>
        <taxon>Stylommatophora</taxon>
        <taxon>Helicina</taxon>
        <taxon>Arionoidea</taxon>
        <taxon>Arionidae</taxon>
        <taxon>Arion</taxon>
    </lineage>
</organism>
<proteinExistence type="predicted"/>
<evidence type="ECO:0000313" key="2">
    <source>
        <dbReference type="EMBL" id="CEL00257.1"/>
    </source>
</evidence>
<feature type="non-terminal residue" evidence="2">
    <location>
        <position position="1"/>
    </location>
</feature>
<gene>
    <name evidence="2" type="primary">ORF223263</name>
</gene>
<accession>A0A0B7C4X3</accession>
<protein>
    <submittedName>
        <fullName evidence="2">Uncharacterized protein</fullName>
    </submittedName>
</protein>
<name>A0A0B7C4X3_9EUPU</name>
<feature type="region of interest" description="Disordered" evidence="1">
    <location>
        <begin position="21"/>
        <end position="64"/>
    </location>
</feature>
<sequence>GFRAKQTLTCSDAYLQADSGNISSSVTESCKNKKHQARRGTSNKDQVRGRYKDDNRGVVPNSASHTFLEDEINKRYNTDGAIGIEE</sequence>
<feature type="non-terminal residue" evidence="2">
    <location>
        <position position="86"/>
    </location>
</feature>
<evidence type="ECO:0000256" key="1">
    <source>
        <dbReference type="SAM" id="MobiDB-lite"/>
    </source>
</evidence>
<feature type="compositionally biased region" description="Basic and acidic residues" evidence="1">
    <location>
        <begin position="45"/>
        <end position="56"/>
    </location>
</feature>
<dbReference type="AlphaFoldDB" id="A0A0B7C4X3"/>